<proteinExistence type="predicted"/>
<sequence length="906" mass="101086">MILILFLIFYPEADRAIGTSDKGELSNVTSNYGLIANLHYFTPAFHWPNAAPFQHQYCPGFGILAARRDTVIESFLNLAAPEWAPLAGSYGTLYSGEVTAPDGTPFMATSDNMDTWPRNASNERFWPGPFRRDTIGNEVEGEFTSDQDLYCVFNDQDVFGIQVSQSTFSYGRIYAQDFLFYDFHIYSPDNAAIDSMYLGFRGNFRCDYDMQDYIGLYRDANVTFVYYWDANGVPQDPWESVGMIGVGFLNQVIDNFHYYRKEDEPNDDFRLYPIITSDPTDPNIDSSLYFHGDDVHLDDPSLVQSLPPESTSAYNFIVSSGPLTIAASDTLQMTAVVVCGEDSADLFENLMTAVLMADNYFLGSGPPNAPNVYGVPGYRSVTLYWEAEPSESSTDIMTGKQDFEGYKIYRSDDLGLTWGKQITNQKGEVVGYVPLAQFDRKDDIFGPDPAFPWQSLGDETGLKHTYVDSTVYNGIEYWYCVASYDQGNQNPDSLEPSYENSKGRPAAANVVSVIPAGSPSGYADPYVLEGGTLHPLSGVCDAQAMVDILNPDEIVPHTYEVTFTVDSVFHDTVWVDTTTFTLFDVTEQETLLHESEISDSSFDNIPVIDGFRLILANSESGIRSMTWTHVQGDTCTFEWWTGYLGTMAGETYISGAPDFRIVVDQANPATVFVEDGFGGSYPPIQIPIRIYDITDSLNPVDVSDLGSLVDYAYAFPGDTTHFGPEGWDLIPGGAGYNPFPEWVAVGFVDQIGCWTSGGDAVYFATQNGPATAIPPTDGDEFTIVTYKPFSEQVMYRFTMVPPTIHIDSIQLTRVRVVPNPYILNSRFESTPYDRRLMFTNLPQQCEIKIYNIAGEHINTIRHTGTLSYEYWDLRTKYGLEVAYGMYIYVVTTDTGAKAKGKFVIIK</sequence>
<dbReference type="AlphaFoldDB" id="A0A0S8GJR9"/>
<dbReference type="Proteomes" id="UP000051096">
    <property type="component" value="Unassembled WGS sequence"/>
</dbReference>
<reference evidence="1 2" key="1">
    <citation type="journal article" date="2015" name="Microbiome">
        <title>Genomic resolution of linkages in carbon, nitrogen, and sulfur cycling among widespread estuary sediment bacteria.</title>
        <authorList>
            <person name="Baker B.J."/>
            <person name="Lazar C.S."/>
            <person name="Teske A.P."/>
            <person name="Dick G.J."/>
        </authorList>
    </citation>
    <scope>NUCLEOTIDE SEQUENCE [LARGE SCALE GENOMIC DNA]</scope>
    <source>
        <strain evidence="1">SM23_60</strain>
    </source>
</reference>
<evidence type="ECO:0000313" key="2">
    <source>
        <dbReference type="Proteomes" id="UP000051096"/>
    </source>
</evidence>
<dbReference type="Gene3D" id="2.60.40.4070">
    <property type="match status" value="1"/>
</dbReference>
<comment type="caution">
    <text evidence="1">The sequence shown here is derived from an EMBL/GenBank/DDBJ whole genome shotgun (WGS) entry which is preliminary data.</text>
</comment>
<evidence type="ECO:0000313" key="1">
    <source>
        <dbReference type="EMBL" id="KPK72953.1"/>
    </source>
</evidence>
<accession>A0A0S8GJR9</accession>
<gene>
    <name evidence="1" type="ORF">AMJ87_03315</name>
</gene>
<dbReference type="Gene3D" id="2.60.40.10">
    <property type="entry name" value="Immunoglobulins"/>
    <property type="match status" value="1"/>
</dbReference>
<dbReference type="EMBL" id="LJUO01000019">
    <property type="protein sequence ID" value="KPK72953.1"/>
    <property type="molecule type" value="Genomic_DNA"/>
</dbReference>
<dbReference type="InterPro" id="IPR013783">
    <property type="entry name" value="Ig-like_fold"/>
</dbReference>
<protein>
    <submittedName>
        <fullName evidence="1">Uncharacterized protein</fullName>
    </submittedName>
</protein>
<organism evidence="1 2">
    <name type="scientific">candidate division WOR_3 bacterium SM23_60</name>
    <dbReference type="NCBI Taxonomy" id="1703780"/>
    <lineage>
        <taxon>Bacteria</taxon>
        <taxon>Bacteria division WOR-3</taxon>
    </lineage>
</organism>
<name>A0A0S8GJR9_UNCW3</name>